<dbReference type="PANTHER" id="PTHR30335">
    <property type="entry name" value="INTEGRAL MEMBRANE PROTEIN OF SOXR-REDUCING COMPLEX"/>
    <property type="match status" value="1"/>
</dbReference>
<reference evidence="8 9" key="1">
    <citation type="submission" date="2017-09" db="EMBL/GenBank/DDBJ databases">
        <title>Depth-based differentiation of microbial function through sediment-hosted aquifers and enrichment of novel symbionts in the deep terrestrial subsurface.</title>
        <authorList>
            <person name="Probst A.J."/>
            <person name="Ladd B."/>
            <person name="Jarett J.K."/>
            <person name="Geller-Mcgrath D.E."/>
            <person name="Sieber C.M."/>
            <person name="Emerson J.B."/>
            <person name="Anantharaman K."/>
            <person name="Thomas B.C."/>
            <person name="Malmstrom R."/>
            <person name="Stieglmeier M."/>
            <person name="Klingl A."/>
            <person name="Woyke T."/>
            <person name="Ryan C.M."/>
            <person name="Banfield J.F."/>
        </authorList>
    </citation>
    <scope>NUCLEOTIDE SEQUENCE [LARGE SCALE GENOMIC DNA]</scope>
    <source>
        <strain evidence="8">CG11_big_fil_rev_8_21_14_0_20_42_13</strain>
    </source>
</reference>
<dbReference type="EMBL" id="PCWA01000041">
    <property type="protein sequence ID" value="PIQ89426.1"/>
    <property type="molecule type" value="Genomic_DNA"/>
</dbReference>
<proteinExistence type="predicted"/>
<evidence type="ECO:0000256" key="2">
    <source>
        <dbReference type="ARBA" id="ARBA00022448"/>
    </source>
</evidence>
<dbReference type="InterPro" id="IPR050133">
    <property type="entry name" value="NqrDE/RnfAE_oxidrdctase"/>
</dbReference>
<keyword evidence="5 7" id="KW-1133">Transmembrane helix</keyword>
<evidence type="ECO:0000256" key="6">
    <source>
        <dbReference type="ARBA" id="ARBA00023136"/>
    </source>
</evidence>
<comment type="subcellular location">
    <subcellularLocation>
        <location evidence="1">Endomembrane system</location>
        <topology evidence="1">Multi-pass membrane protein</topology>
    </subcellularLocation>
</comment>
<evidence type="ECO:0000256" key="1">
    <source>
        <dbReference type="ARBA" id="ARBA00004127"/>
    </source>
</evidence>
<dbReference type="Pfam" id="PF02508">
    <property type="entry name" value="Rnf-Nqr"/>
    <property type="match status" value="1"/>
</dbReference>
<evidence type="ECO:0000256" key="7">
    <source>
        <dbReference type="SAM" id="Phobius"/>
    </source>
</evidence>
<keyword evidence="6 7" id="KW-0472">Membrane</keyword>
<evidence type="ECO:0000256" key="5">
    <source>
        <dbReference type="ARBA" id="ARBA00022989"/>
    </source>
</evidence>
<evidence type="ECO:0000256" key="3">
    <source>
        <dbReference type="ARBA" id="ARBA00022692"/>
    </source>
</evidence>
<feature type="transmembrane region" description="Helical" evidence="7">
    <location>
        <begin position="37"/>
        <end position="58"/>
    </location>
</feature>
<keyword evidence="8" id="KW-0830">Ubiquinone</keyword>
<dbReference type="GO" id="GO:0012505">
    <property type="term" value="C:endomembrane system"/>
    <property type="evidence" value="ECO:0007669"/>
    <property type="project" value="UniProtKB-SubCell"/>
</dbReference>
<evidence type="ECO:0000313" key="8">
    <source>
        <dbReference type="EMBL" id="PIQ89426.1"/>
    </source>
</evidence>
<organism evidence="8 9">
    <name type="scientific">Candidatus Ghiorseimicrobium undicola</name>
    <dbReference type="NCBI Taxonomy" id="1974746"/>
    <lineage>
        <taxon>Bacteria</taxon>
        <taxon>Pseudomonadati</taxon>
        <taxon>Candidatus Omnitrophota</taxon>
        <taxon>Candidatus Ghiorseimicrobium</taxon>
    </lineage>
</organism>
<dbReference type="PIRSF" id="PIRSF006102">
    <property type="entry name" value="NQR_DE"/>
    <property type="match status" value="1"/>
</dbReference>
<comment type="caution">
    <text evidence="8">The sequence shown here is derived from an EMBL/GenBank/DDBJ whole genome shotgun (WGS) entry which is preliminary data.</text>
</comment>
<feature type="transmembrane region" description="Helical" evidence="7">
    <location>
        <begin position="129"/>
        <end position="153"/>
    </location>
</feature>
<keyword evidence="4" id="KW-1278">Translocase</keyword>
<name>A0A2H0LYH3_9BACT</name>
<evidence type="ECO:0000256" key="4">
    <source>
        <dbReference type="ARBA" id="ARBA00022967"/>
    </source>
</evidence>
<dbReference type="PANTHER" id="PTHR30335:SF1">
    <property type="entry name" value="NA(+)-TRANSLOCATING NADH-QUINONE REDUCTASE SUBUNIT E"/>
    <property type="match status" value="1"/>
</dbReference>
<feature type="transmembrane region" description="Helical" evidence="7">
    <location>
        <begin position="6"/>
        <end position="30"/>
    </location>
</feature>
<feature type="transmembrane region" description="Helical" evidence="7">
    <location>
        <begin position="70"/>
        <end position="90"/>
    </location>
</feature>
<dbReference type="InterPro" id="IPR003667">
    <property type="entry name" value="NqrDE/RnfAE"/>
</dbReference>
<feature type="transmembrane region" description="Helical" evidence="7">
    <location>
        <begin position="102"/>
        <end position="123"/>
    </location>
</feature>
<dbReference type="AlphaFoldDB" id="A0A2H0LYH3"/>
<protein>
    <submittedName>
        <fullName evidence="8">NADH:ubiquinone reductase (Na(+)-transporting) subunit E</fullName>
    </submittedName>
</protein>
<feature type="transmembrane region" description="Helical" evidence="7">
    <location>
        <begin position="174"/>
        <end position="193"/>
    </location>
</feature>
<gene>
    <name evidence="8" type="ORF">COV72_03060</name>
</gene>
<sequence>MELITIFIASIFTHNIALTYILGMCPFIVISRNFNTAVGMGISVIFVVTLATVINWPIYNKILIPNGSELIYYLVFIIVIAATVQLLEMLIEKFFPPLQTSFGIFLPLITVNCMVLAVSLFMVLRKYGFIETVVFALGSSIGWALAIIIMAAIKQKMMINSDVPKGLRGAGITMIIAGLLAFAFMGFAGMVTLQ</sequence>
<dbReference type="Proteomes" id="UP000229641">
    <property type="component" value="Unassembled WGS sequence"/>
</dbReference>
<keyword evidence="3 7" id="KW-0812">Transmembrane</keyword>
<evidence type="ECO:0000313" key="9">
    <source>
        <dbReference type="Proteomes" id="UP000229641"/>
    </source>
</evidence>
<keyword evidence="2" id="KW-0813">Transport</keyword>
<accession>A0A2H0LYH3</accession>
<dbReference type="GO" id="GO:0005886">
    <property type="term" value="C:plasma membrane"/>
    <property type="evidence" value="ECO:0007669"/>
    <property type="project" value="TreeGrafter"/>
</dbReference>